<dbReference type="SMART" id="SM01100">
    <property type="entry name" value="CRAL_TRIO_N"/>
    <property type="match status" value="1"/>
</dbReference>
<evidence type="ECO:0000256" key="1">
    <source>
        <dbReference type="SAM" id="MobiDB-lite"/>
    </source>
</evidence>
<feature type="region of interest" description="Disordered" evidence="1">
    <location>
        <begin position="384"/>
        <end position="499"/>
    </location>
</feature>
<dbReference type="Proteomes" id="UP000193144">
    <property type="component" value="Unassembled WGS sequence"/>
</dbReference>
<dbReference type="InterPro" id="IPR011074">
    <property type="entry name" value="CRAL/TRIO_N_dom"/>
</dbReference>
<evidence type="ECO:0000313" key="4">
    <source>
        <dbReference type="Proteomes" id="UP000193144"/>
    </source>
</evidence>
<feature type="compositionally biased region" description="Basic and acidic residues" evidence="1">
    <location>
        <begin position="480"/>
        <end position="490"/>
    </location>
</feature>
<dbReference type="Pfam" id="PF00650">
    <property type="entry name" value="CRAL_TRIO"/>
    <property type="match status" value="1"/>
</dbReference>
<dbReference type="SUPFAM" id="SSF46938">
    <property type="entry name" value="CRAL/TRIO N-terminal domain"/>
    <property type="match status" value="1"/>
</dbReference>
<name>A0A1Y2A092_9PLEO</name>
<dbReference type="SMART" id="SM00516">
    <property type="entry name" value="SEC14"/>
    <property type="match status" value="1"/>
</dbReference>
<gene>
    <name evidence="3" type="ORF">BCR34DRAFT_584831</name>
</gene>
<dbReference type="EMBL" id="MCFA01000022">
    <property type="protein sequence ID" value="ORY15906.1"/>
    <property type="molecule type" value="Genomic_DNA"/>
</dbReference>
<feature type="compositionally biased region" description="Polar residues" evidence="1">
    <location>
        <begin position="420"/>
        <end position="467"/>
    </location>
</feature>
<dbReference type="PROSITE" id="PS50191">
    <property type="entry name" value="CRAL_TRIO"/>
    <property type="match status" value="1"/>
</dbReference>
<dbReference type="InterPro" id="IPR051026">
    <property type="entry name" value="PI/PC_transfer"/>
</dbReference>
<dbReference type="InterPro" id="IPR036273">
    <property type="entry name" value="CRAL/TRIO_N_dom_sf"/>
</dbReference>
<dbReference type="Pfam" id="PF03765">
    <property type="entry name" value="CRAL_TRIO_N"/>
    <property type="match status" value="1"/>
</dbReference>
<proteinExistence type="predicted"/>
<organism evidence="3 4">
    <name type="scientific">Clohesyomyces aquaticus</name>
    <dbReference type="NCBI Taxonomy" id="1231657"/>
    <lineage>
        <taxon>Eukaryota</taxon>
        <taxon>Fungi</taxon>
        <taxon>Dikarya</taxon>
        <taxon>Ascomycota</taxon>
        <taxon>Pezizomycotina</taxon>
        <taxon>Dothideomycetes</taxon>
        <taxon>Pleosporomycetidae</taxon>
        <taxon>Pleosporales</taxon>
        <taxon>Lindgomycetaceae</taxon>
        <taxon>Clohesyomyces</taxon>
    </lineage>
</organism>
<dbReference type="AlphaFoldDB" id="A0A1Y2A092"/>
<evidence type="ECO:0000259" key="2">
    <source>
        <dbReference type="PROSITE" id="PS50191"/>
    </source>
</evidence>
<dbReference type="CDD" id="cd00170">
    <property type="entry name" value="SEC14"/>
    <property type="match status" value="1"/>
</dbReference>
<dbReference type="InterPro" id="IPR036865">
    <property type="entry name" value="CRAL-TRIO_dom_sf"/>
</dbReference>
<evidence type="ECO:0000313" key="3">
    <source>
        <dbReference type="EMBL" id="ORY15906.1"/>
    </source>
</evidence>
<dbReference type="InterPro" id="IPR001251">
    <property type="entry name" value="CRAL-TRIO_dom"/>
</dbReference>
<reference evidence="3 4" key="1">
    <citation type="submission" date="2016-07" db="EMBL/GenBank/DDBJ databases">
        <title>Pervasive Adenine N6-methylation of Active Genes in Fungi.</title>
        <authorList>
            <consortium name="DOE Joint Genome Institute"/>
            <person name="Mondo S.J."/>
            <person name="Dannebaum R.O."/>
            <person name="Kuo R.C."/>
            <person name="Labutti K."/>
            <person name="Haridas S."/>
            <person name="Kuo A."/>
            <person name="Salamov A."/>
            <person name="Ahrendt S.R."/>
            <person name="Lipzen A."/>
            <person name="Sullivan W."/>
            <person name="Andreopoulos W.B."/>
            <person name="Clum A."/>
            <person name="Lindquist E."/>
            <person name="Daum C."/>
            <person name="Ramamoorthy G.K."/>
            <person name="Gryganskyi A."/>
            <person name="Culley D."/>
            <person name="Magnuson J.K."/>
            <person name="James T.Y."/>
            <person name="O'Malley M.A."/>
            <person name="Stajich J.E."/>
            <person name="Spatafora J.W."/>
            <person name="Visel A."/>
            <person name="Grigoriev I.V."/>
        </authorList>
    </citation>
    <scope>NUCLEOTIDE SEQUENCE [LARGE SCALE GENOMIC DNA]</scope>
    <source>
        <strain evidence="3 4">CBS 115471</strain>
    </source>
</reference>
<feature type="domain" description="CRAL-TRIO" evidence="2">
    <location>
        <begin position="102"/>
        <end position="293"/>
    </location>
</feature>
<dbReference type="OrthoDB" id="30289at2759"/>
<dbReference type="PANTHER" id="PTHR45657">
    <property type="entry name" value="CRAL-TRIO DOMAIN-CONTAINING PROTEIN YKL091C-RELATED"/>
    <property type="match status" value="1"/>
</dbReference>
<comment type="caution">
    <text evidence="3">The sequence shown here is derived from an EMBL/GenBank/DDBJ whole genome shotgun (WGS) entry which is preliminary data.</text>
</comment>
<dbReference type="STRING" id="1231657.A0A1Y2A092"/>
<feature type="region of interest" description="Disordered" evidence="1">
    <location>
        <begin position="544"/>
        <end position="575"/>
    </location>
</feature>
<dbReference type="PANTHER" id="PTHR45657:SF3">
    <property type="entry name" value="TRANSPORTER, PUTATIVE (AFU_ORTHOLOGUE AFUA_5G09260)-RELATED"/>
    <property type="match status" value="1"/>
</dbReference>
<sequence length="595" mass="65468">MSQTDLSRIESFQYPAAHFGHLSDHQQNALDAFRKQCQDEGYYKPAGTNGKNDPSHDDETLLRYLRARRFNPQEAYKQFKETEDWRIETKVGDLYDSIDTEEYEQTRRLYPQWTGRRDKRGIPVFLYEVAPLNTKTIGAYEKLINASPLKPPPNVNPKLLRLVALYESLTRFVMPLCSAVTDRKHPETPISQSNNIVDISKVGLKQFWNLKAHMQDASTLATAHYPETLDRIFIIGAPAFFPTVWGWIKRWFDPITVSKIFILSPQNVFPTLSQYIDPENIPKKYGGNLDFEFGMMPILEPAIDKVLQWENPALQNGKHTLPIGPIKWEESHDGTVKAVAVGSEKGGLRRTTICRLETPVSIKAMHGLATVNTPIDELELSLTTDGTATQPPDTDDANIDIATPPTDSPTPAATPKPEAQETSTPSTTLPIREPQTQTPNETESPTSASGRTGTSDTRFAAQNQTHAAGQLAAGTPHSAINDHGHGDKTLTMEPSTVGQAPKEVNIVKDEGAPAPGYLDAAKAYAGQAAGMVTSTVGAVGGLVGGGGKTEMDGEEKLVEKEKSEEEKETERRIEEKANPVIEGFLREKTVSSAVG</sequence>
<dbReference type="Gene3D" id="1.10.8.20">
    <property type="entry name" value="N-terminal domain of phosphatidylinositol transfer protein sec14p"/>
    <property type="match status" value="1"/>
</dbReference>
<keyword evidence="4" id="KW-1185">Reference proteome</keyword>
<accession>A0A1Y2A092</accession>
<dbReference type="SUPFAM" id="SSF52087">
    <property type="entry name" value="CRAL/TRIO domain"/>
    <property type="match status" value="1"/>
</dbReference>
<dbReference type="Gene3D" id="3.40.525.10">
    <property type="entry name" value="CRAL-TRIO lipid binding domain"/>
    <property type="match status" value="1"/>
</dbReference>
<protein>
    <submittedName>
        <fullName evidence="3">CRAL-TRIO domain-containing protein</fullName>
    </submittedName>
</protein>
<feature type="compositionally biased region" description="Basic and acidic residues" evidence="1">
    <location>
        <begin position="549"/>
        <end position="575"/>
    </location>
</feature>